<accession>A0A2C9USA0</accession>
<organism evidence="1">
    <name type="scientific">Manihot esculenta</name>
    <name type="common">Cassava</name>
    <name type="synonym">Jatropha manihot</name>
    <dbReference type="NCBI Taxonomy" id="3983"/>
    <lineage>
        <taxon>Eukaryota</taxon>
        <taxon>Viridiplantae</taxon>
        <taxon>Streptophyta</taxon>
        <taxon>Embryophyta</taxon>
        <taxon>Tracheophyta</taxon>
        <taxon>Spermatophyta</taxon>
        <taxon>Magnoliopsida</taxon>
        <taxon>eudicotyledons</taxon>
        <taxon>Gunneridae</taxon>
        <taxon>Pentapetalae</taxon>
        <taxon>rosids</taxon>
        <taxon>fabids</taxon>
        <taxon>Malpighiales</taxon>
        <taxon>Euphorbiaceae</taxon>
        <taxon>Crotonoideae</taxon>
        <taxon>Manihoteae</taxon>
        <taxon>Manihot</taxon>
    </lineage>
</organism>
<dbReference type="EMBL" id="CM004398">
    <property type="protein sequence ID" value="OAY34311.1"/>
    <property type="molecule type" value="Genomic_DNA"/>
</dbReference>
<evidence type="ECO:0000313" key="1">
    <source>
        <dbReference type="EMBL" id="OAY34311.1"/>
    </source>
</evidence>
<sequence>MKQLKSCQMRPCCSFAHGFAPKDLRGQRKSSNSFILIILTFMGKKLS</sequence>
<protein>
    <submittedName>
        <fullName evidence="1">Uncharacterized protein</fullName>
    </submittedName>
</protein>
<dbReference type="AlphaFoldDB" id="A0A2C9USA0"/>
<proteinExistence type="predicted"/>
<gene>
    <name evidence="1" type="ORF">MANES_12G010900</name>
</gene>
<reference evidence="1" key="1">
    <citation type="submission" date="2016-02" db="EMBL/GenBank/DDBJ databases">
        <title>WGS assembly of Manihot esculenta.</title>
        <authorList>
            <person name="Bredeson J.V."/>
            <person name="Prochnik S.E."/>
            <person name="Lyons J.B."/>
            <person name="Schmutz J."/>
            <person name="Grimwood J."/>
            <person name="Vrebalov J."/>
            <person name="Bart R.S."/>
            <person name="Amuge T."/>
            <person name="Ferguson M.E."/>
            <person name="Green R."/>
            <person name="Putnam N."/>
            <person name="Stites J."/>
            <person name="Rounsley S."/>
            <person name="Rokhsar D.S."/>
        </authorList>
    </citation>
    <scope>NUCLEOTIDE SEQUENCE [LARGE SCALE GENOMIC DNA]</scope>
    <source>
        <tissue evidence="1">Leaf</tissue>
    </source>
</reference>
<name>A0A2C9USA0_MANES</name>